<gene>
    <name evidence="5" type="ORF">GCM10009765_63290</name>
</gene>
<dbReference type="SUPFAM" id="SSF52540">
    <property type="entry name" value="P-loop containing nucleoside triphosphate hydrolases"/>
    <property type="match status" value="1"/>
</dbReference>
<dbReference type="InterPro" id="IPR039448">
    <property type="entry name" value="Beta_helix"/>
</dbReference>
<sequence length="565" mass="59967">MTVAAQDAPRNLLVAPNERGTYQTIGEAMYAAPDGGVLTIADGTYAETFELLDRELTLRAAVGATVVLDGSECDWPVISAQGGSLTLQGIEFRGRVGGVQADSGNLAMDRCTVSAPLGPAIFVRNCANAHIRECTITGASQGIVVDGSSGRIGDTTVENVAGDGIVIGFGADPQVAKCTISGCGERGIYIYQHARPTIESCDVSRTGHAGISVAQQSKPKIMTTAVHDVRGVGIDFGADCAGSVTKCRMENTAAPAIRIADGACPEVTAETTPSATVFGDDLEQLLSDLDNMVGLPNVKAEVRAVVDEIQVNEWRRGAGLAVGSVSHHLIFAGAPGTGKTTVARTYGKLLKKLGVLTSGQFREVSRRDLVGQYVGHTAEKTAVVFEETKGGVLFIDEAYTLSRQIGSGNDYGQEAIDTLVKLMEDHREEVAVIVAGYTGEMIDFLAANPGLASRFSKTIEFDNYTPQDLVLIIGRMVADGDYQLDEATERMLVDYFGSIAESPSYGNAREARRLFEAARKAQSQRLRLLGRMPDSTELRTLLAQDISAAATYLRSAYRGSQPPVA</sequence>
<name>A0ABP4UGV4_9ACTN</name>
<accession>A0ABP4UGV4</accession>
<dbReference type="InterPro" id="IPR012334">
    <property type="entry name" value="Pectin_lyas_fold"/>
</dbReference>
<dbReference type="Proteomes" id="UP001500618">
    <property type="component" value="Unassembled WGS sequence"/>
</dbReference>
<dbReference type="SMART" id="SM00382">
    <property type="entry name" value="AAA"/>
    <property type="match status" value="1"/>
</dbReference>
<comment type="caution">
    <text evidence="5">The sequence shown here is derived from an EMBL/GenBank/DDBJ whole genome shotgun (WGS) entry which is preliminary data.</text>
</comment>
<dbReference type="Gene3D" id="2.160.20.10">
    <property type="entry name" value="Single-stranded right-handed beta-helix, Pectin lyase-like"/>
    <property type="match status" value="1"/>
</dbReference>
<dbReference type="Pfam" id="PF13229">
    <property type="entry name" value="Beta_helix"/>
    <property type="match status" value="1"/>
</dbReference>
<dbReference type="InterPro" id="IPR000641">
    <property type="entry name" value="CbxX/CfxQ"/>
</dbReference>
<keyword evidence="3" id="KW-0067">ATP-binding</keyword>
<dbReference type="PANTHER" id="PTHR43392">
    <property type="entry name" value="AAA-TYPE ATPASE FAMILY PROTEIN / ANKYRIN REPEAT FAMILY PROTEIN"/>
    <property type="match status" value="1"/>
</dbReference>
<dbReference type="RefSeq" id="WP_344313902.1">
    <property type="nucleotide sequence ID" value="NZ_BAAANY010000030.1"/>
</dbReference>
<dbReference type="Gene3D" id="3.40.50.300">
    <property type="entry name" value="P-loop containing nucleotide triphosphate hydrolases"/>
    <property type="match status" value="1"/>
</dbReference>
<evidence type="ECO:0000256" key="2">
    <source>
        <dbReference type="ARBA" id="ARBA00022741"/>
    </source>
</evidence>
<protein>
    <submittedName>
        <fullName evidence="5">Right-handed parallel beta-helix repeat-containing protein</fullName>
    </submittedName>
</protein>
<dbReference type="Gene3D" id="1.10.8.60">
    <property type="match status" value="1"/>
</dbReference>
<dbReference type="Pfam" id="PF00004">
    <property type="entry name" value="AAA"/>
    <property type="match status" value="1"/>
</dbReference>
<dbReference type="InterPro" id="IPR050773">
    <property type="entry name" value="CbxX/CfxQ_RuBisCO_ESX"/>
</dbReference>
<dbReference type="InterPro" id="IPR003959">
    <property type="entry name" value="ATPase_AAA_core"/>
</dbReference>
<dbReference type="SUPFAM" id="SSF51126">
    <property type="entry name" value="Pectin lyase-like"/>
    <property type="match status" value="1"/>
</dbReference>
<evidence type="ECO:0000259" key="4">
    <source>
        <dbReference type="SMART" id="SM00382"/>
    </source>
</evidence>
<dbReference type="Pfam" id="PF17866">
    <property type="entry name" value="AAA_lid_6"/>
    <property type="match status" value="1"/>
</dbReference>
<reference evidence="6" key="1">
    <citation type="journal article" date="2019" name="Int. J. Syst. Evol. Microbiol.">
        <title>The Global Catalogue of Microorganisms (GCM) 10K type strain sequencing project: providing services to taxonomists for standard genome sequencing and annotation.</title>
        <authorList>
            <consortium name="The Broad Institute Genomics Platform"/>
            <consortium name="The Broad Institute Genome Sequencing Center for Infectious Disease"/>
            <person name="Wu L."/>
            <person name="Ma J."/>
        </authorList>
    </citation>
    <scope>NUCLEOTIDE SEQUENCE [LARGE SCALE GENOMIC DNA]</scope>
    <source>
        <strain evidence="6">JCM 14718</strain>
    </source>
</reference>
<evidence type="ECO:0000256" key="1">
    <source>
        <dbReference type="ARBA" id="ARBA00010378"/>
    </source>
</evidence>
<dbReference type="InterPro" id="IPR041627">
    <property type="entry name" value="AAA_lid_6"/>
</dbReference>
<keyword evidence="2" id="KW-0547">Nucleotide-binding</keyword>
<keyword evidence="6" id="KW-1185">Reference proteome</keyword>
<evidence type="ECO:0000256" key="3">
    <source>
        <dbReference type="ARBA" id="ARBA00022840"/>
    </source>
</evidence>
<dbReference type="InterPro" id="IPR003593">
    <property type="entry name" value="AAA+_ATPase"/>
</dbReference>
<proteinExistence type="inferred from homology"/>
<dbReference type="InterPro" id="IPR011050">
    <property type="entry name" value="Pectin_lyase_fold/virulence"/>
</dbReference>
<dbReference type="SMART" id="SM00710">
    <property type="entry name" value="PbH1"/>
    <property type="match status" value="5"/>
</dbReference>
<dbReference type="InterPro" id="IPR006626">
    <property type="entry name" value="PbH1"/>
</dbReference>
<dbReference type="EMBL" id="BAAANY010000030">
    <property type="protein sequence ID" value="GAA1705391.1"/>
    <property type="molecule type" value="Genomic_DNA"/>
</dbReference>
<dbReference type="PRINTS" id="PR00819">
    <property type="entry name" value="CBXCFQXSUPER"/>
</dbReference>
<evidence type="ECO:0000313" key="5">
    <source>
        <dbReference type="EMBL" id="GAA1705391.1"/>
    </source>
</evidence>
<dbReference type="InterPro" id="IPR027417">
    <property type="entry name" value="P-loop_NTPase"/>
</dbReference>
<comment type="similarity">
    <text evidence="1">Belongs to the CbxX/CfxQ family.</text>
</comment>
<feature type="domain" description="AAA+ ATPase" evidence="4">
    <location>
        <begin position="325"/>
        <end position="465"/>
    </location>
</feature>
<dbReference type="CDD" id="cd00009">
    <property type="entry name" value="AAA"/>
    <property type="match status" value="1"/>
</dbReference>
<evidence type="ECO:0000313" key="6">
    <source>
        <dbReference type="Proteomes" id="UP001500618"/>
    </source>
</evidence>
<organism evidence="5 6">
    <name type="scientific">Fodinicola feengrottensis</name>
    <dbReference type="NCBI Taxonomy" id="435914"/>
    <lineage>
        <taxon>Bacteria</taxon>
        <taxon>Bacillati</taxon>
        <taxon>Actinomycetota</taxon>
        <taxon>Actinomycetes</taxon>
        <taxon>Mycobacteriales</taxon>
        <taxon>Fodinicola</taxon>
    </lineage>
</organism>
<dbReference type="PANTHER" id="PTHR43392:SF2">
    <property type="entry name" value="AAA-TYPE ATPASE FAMILY PROTEIN _ ANKYRIN REPEAT FAMILY PROTEIN"/>
    <property type="match status" value="1"/>
</dbReference>